<sequence length="171" mass="19966">MIEMVEKNTTDKNKLKKYRGILFSECVDVIDEHDRVEVEHHQIGREQDVCLLCKEYIQLQSEIGKVEELIKKAPLLDDETKKSAENKRQRYYFLCQYLNQSAFVVRAQNRIEAQSIITDDSDQQIKSVEKINRNRAFQLIELFDGASSRKKINFLKHNANFEGIVSKIISA</sequence>
<evidence type="ECO:0000313" key="2">
    <source>
        <dbReference type="Proteomes" id="UP000051820"/>
    </source>
</evidence>
<comment type="caution">
    <text evidence="1">The sequence shown here is derived from an EMBL/GenBank/DDBJ whole genome shotgun (WGS) entry which is preliminary data.</text>
</comment>
<gene>
    <name evidence="1" type="ORF">FD16_GL001162</name>
</gene>
<proteinExistence type="predicted"/>
<dbReference type="PATRIC" id="fig|1423807.3.peg.1182"/>
<evidence type="ECO:0000313" key="1">
    <source>
        <dbReference type="EMBL" id="KRM10560.1"/>
    </source>
</evidence>
<reference evidence="1 2" key="1">
    <citation type="journal article" date="2015" name="Genome Announc.">
        <title>Expanding the biotechnology potential of lactobacilli through comparative genomics of 213 strains and associated genera.</title>
        <authorList>
            <person name="Sun Z."/>
            <person name="Harris H.M."/>
            <person name="McCann A."/>
            <person name="Guo C."/>
            <person name="Argimon S."/>
            <person name="Zhang W."/>
            <person name="Yang X."/>
            <person name="Jeffery I.B."/>
            <person name="Cooney J.C."/>
            <person name="Kagawa T.F."/>
            <person name="Liu W."/>
            <person name="Song Y."/>
            <person name="Salvetti E."/>
            <person name="Wrobel A."/>
            <person name="Rasinkangas P."/>
            <person name="Parkhill J."/>
            <person name="Rea M.C."/>
            <person name="O'Sullivan O."/>
            <person name="Ritari J."/>
            <person name="Douillard F.P."/>
            <person name="Paul Ross R."/>
            <person name="Yang R."/>
            <person name="Briner A.E."/>
            <person name="Felis G.E."/>
            <person name="de Vos W.M."/>
            <person name="Barrangou R."/>
            <person name="Klaenhammer T.R."/>
            <person name="Caufield P.W."/>
            <person name="Cui Y."/>
            <person name="Zhang H."/>
            <person name="O'Toole P.W."/>
        </authorList>
    </citation>
    <scope>NUCLEOTIDE SEQUENCE [LARGE SCALE GENOMIC DNA]</scope>
    <source>
        <strain evidence="1 2">DSM 5007</strain>
    </source>
</reference>
<dbReference type="AlphaFoldDB" id="A0A0R1VXY9"/>
<accession>A0A0R1VXY9</accession>
<keyword evidence="2" id="KW-1185">Reference proteome</keyword>
<dbReference type="EMBL" id="AZGF01000027">
    <property type="protein sequence ID" value="KRM10560.1"/>
    <property type="molecule type" value="Genomic_DNA"/>
</dbReference>
<name>A0A0R1VXY9_9LACO</name>
<dbReference type="Proteomes" id="UP000051820">
    <property type="component" value="Unassembled WGS sequence"/>
</dbReference>
<protein>
    <submittedName>
        <fullName evidence="1">Uncharacterized protein</fullName>
    </submittedName>
</protein>
<organism evidence="1 2">
    <name type="scientific">Paucilactobacillus suebicus DSM 5007 = KCTC 3549</name>
    <dbReference type="NCBI Taxonomy" id="1423807"/>
    <lineage>
        <taxon>Bacteria</taxon>
        <taxon>Bacillati</taxon>
        <taxon>Bacillota</taxon>
        <taxon>Bacilli</taxon>
        <taxon>Lactobacillales</taxon>
        <taxon>Lactobacillaceae</taxon>
        <taxon>Paucilactobacillus</taxon>
    </lineage>
</organism>